<dbReference type="GO" id="GO:0043025">
    <property type="term" value="C:neuronal cell body"/>
    <property type="evidence" value="ECO:0007669"/>
    <property type="project" value="TreeGrafter"/>
</dbReference>
<dbReference type="InterPro" id="IPR001604">
    <property type="entry name" value="Endo_G_ENPP1-like_dom"/>
</dbReference>
<evidence type="ECO:0000256" key="2">
    <source>
        <dbReference type="ARBA" id="ARBA00022525"/>
    </source>
</evidence>
<feature type="domain" description="Ig-like" evidence="9">
    <location>
        <begin position="643"/>
        <end position="727"/>
    </location>
</feature>
<dbReference type="Pfam" id="PF25106">
    <property type="entry name" value="VWA_4"/>
    <property type="match status" value="1"/>
</dbReference>
<feature type="domain" description="Ig-like" evidence="9">
    <location>
        <begin position="394"/>
        <end position="481"/>
    </location>
</feature>
<dbReference type="GO" id="GO:0003676">
    <property type="term" value="F:nucleic acid binding"/>
    <property type="evidence" value="ECO:0007669"/>
    <property type="project" value="InterPro"/>
</dbReference>
<feature type="domain" description="Ig-like" evidence="9">
    <location>
        <begin position="917"/>
        <end position="993"/>
    </location>
</feature>
<evidence type="ECO:0000256" key="4">
    <source>
        <dbReference type="ARBA" id="ARBA00023157"/>
    </source>
</evidence>
<dbReference type="GO" id="GO:0005576">
    <property type="term" value="C:extracellular region"/>
    <property type="evidence" value="ECO:0007669"/>
    <property type="project" value="UniProtKB-SubCell"/>
</dbReference>
<dbReference type="InterPro" id="IPR050958">
    <property type="entry name" value="Cell_Adh-Cytoskel_Orgn"/>
</dbReference>
<evidence type="ECO:0000256" key="3">
    <source>
        <dbReference type="ARBA" id="ARBA00022729"/>
    </source>
</evidence>
<gene>
    <name evidence="10" type="ORF">RR48_05873</name>
</gene>
<dbReference type="GO" id="GO:0016787">
    <property type="term" value="F:hydrolase activity"/>
    <property type="evidence" value="ECO:0007669"/>
    <property type="project" value="InterPro"/>
</dbReference>
<dbReference type="GO" id="GO:0050808">
    <property type="term" value="P:synapse organization"/>
    <property type="evidence" value="ECO:0007669"/>
    <property type="project" value="TreeGrafter"/>
</dbReference>
<dbReference type="InParanoid" id="A0A0N1I874"/>
<dbReference type="InterPro" id="IPR036179">
    <property type="entry name" value="Ig-like_dom_sf"/>
</dbReference>
<dbReference type="CDD" id="cd00096">
    <property type="entry name" value="Ig"/>
    <property type="match status" value="2"/>
</dbReference>
<dbReference type="STRING" id="76193.A0A0N1I874"/>
<dbReference type="SUPFAM" id="SSF54060">
    <property type="entry name" value="His-Me finger endonucleases"/>
    <property type="match status" value="1"/>
</dbReference>
<dbReference type="GO" id="GO:0008046">
    <property type="term" value="F:axon guidance receptor activity"/>
    <property type="evidence" value="ECO:0007669"/>
    <property type="project" value="TreeGrafter"/>
</dbReference>
<dbReference type="CDD" id="cd00198">
    <property type="entry name" value="vWFA"/>
    <property type="match status" value="1"/>
</dbReference>
<dbReference type="PANTHER" id="PTHR45080">
    <property type="entry name" value="CONTACTIN 5"/>
    <property type="match status" value="1"/>
</dbReference>
<dbReference type="InterPro" id="IPR003598">
    <property type="entry name" value="Ig_sub2"/>
</dbReference>
<evidence type="ECO:0000256" key="1">
    <source>
        <dbReference type="ARBA" id="ARBA00004613"/>
    </source>
</evidence>
<evidence type="ECO:0000256" key="7">
    <source>
        <dbReference type="ARBA" id="ARBA00061228"/>
    </source>
</evidence>
<dbReference type="Pfam" id="PF07679">
    <property type="entry name" value="I-set"/>
    <property type="match status" value="2"/>
</dbReference>
<dbReference type="InterPro" id="IPR007110">
    <property type="entry name" value="Ig-like_dom"/>
</dbReference>
<dbReference type="Gene3D" id="3.40.570.10">
    <property type="entry name" value="Extracellular Endonuclease, subunit A"/>
    <property type="match status" value="1"/>
</dbReference>
<evidence type="ECO:0000256" key="8">
    <source>
        <dbReference type="ARBA" id="ARBA00068688"/>
    </source>
</evidence>
<dbReference type="FunFam" id="2.60.40.10:FF:000032">
    <property type="entry name" value="palladin isoform X1"/>
    <property type="match status" value="1"/>
</dbReference>
<keyword evidence="3" id="KW-0732">Signal</keyword>
<feature type="domain" description="Ig-like" evidence="9">
    <location>
        <begin position="823"/>
        <end position="912"/>
    </location>
</feature>
<keyword evidence="5" id="KW-0325">Glycoprotein</keyword>
<dbReference type="SUPFAM" id="SSF53300">
    <property type="entry name" value="vWA-like"/>
    <property type="match status" value="1"/>
</dbReference>
<keyword evidence="11" id="KW-1185">Reference proteome</keyword>
<dbReference type="InterPro" id="IPR044929">
    <property type="entry name" value="DNA/RNA_non-sp_Endonuclease_sf"/>
</dbReference>
<dbReference type="GO" id="GO:0032991">
    <property type="term" value="C:protein-containing complex"/>
    <property type="evidence" value="ECO:0007669"/>
    <property type="project" value="UniProtKB-ARBA"/>
</dbReference>
<dbReference type="InterPro" id="IPR056861">
    <property type="entry name" value="HMCN1-like_VWA"/>
</dbReference>
<evidence type="ECO:0000313" key="11">
    <source>
        <dbReference type="Proteomes" id="UP000053240"/>
    </source>
</evidence>
<dbReference type="Gene3D" id="2.60.40.10">
    <property type="entry name" value="Immunoglobulins"/>
    <property type="match status" value="8"/>
</dbReference>
<dbReference type="SUPFAM" id="SSF48726">
    <property type="entry name" value="Immunoglobulin"/>
    <property type="match status" value="8"/>
</dbReference>
<organism evidence="10 11">
    <name type="scientific">Papilio machaon</name>
    <name type="common">Old World swallowtail butterfly</name>
    <dbReference type="NCBI Taxonomy" id="76193"/>
    <lineage>
        <taxon>Eukaryota</taxon>
        <taxon>Metazoa</taxon>
        <taxon>Ecdysozoa</taxon>
        <taxon>Arthropoda</taxon>
        <taxon>Hexapoda</taxon>
        <taxon>Insecta</taxon>
        <taxon>Pterygota</taxon>
        <taxon>Neoptera</taxon>
        <taxon>Endopterygota</taxon>
        <taxon>Lepidoptera</taxon>
        <taxon>Glossata</taxon>
        <taxon>Ditrysia</taxon>
        <taxon>Papilionoidea</taxon>
        <taxon>Papilionidae</taxon>
        <taxon>Papilioninae</taxon>
        <taxon>Papilio</taxon>
    </lineage>
</organism>
<dbReference type="InterPro" id="IPR003599">
    <property type="entry name" value="Ig_sub"/>
</dbReference>
<dbReference type="PROSITE" id="PS50835">
    <property type="entry name" value="IG_LIKE"/>
    <property type="match status" value="7"/>
</dbReference>
<evidence type="ECO:0000256" key="5">
    <source>
        <dbReference type="ARBA" id="ARBA00023180"/>
    </source>
</evidence>
<dbReference type="PANTHER" id="PTHR45080:SF8">
    <property type="entry name" value="IG-LIKE DOMAIN-CONTAINING PROTEIN"/>
    <property type="match status" value="1"/>
</dbReference>
<dbReference type="Pfam" id="PF01223">
    <property type="entry name" value="Endonuclease_NS"/>
    <property type="match status" value="1"/>
</dbReference>
<dbReference type="SMART" id="SM00408">
    <property type="entry name" value="IGc2"/>
    <property type="match status" value="7"/>
</dbReference>
<dbReference type="GO" id="GO:0046872">
    <property type="term" value="F:metal ion binding"/>
    <property type="evidence" value="ECO:0007669"/>
    <property type="project" value="InterPro"/>
</dbReference>
<keyword evidence="2" id="KW-0964">Secreted</keyword>
<dbReference type="GO" id="GO:0007156">
    <property type="term" value="P:homophilic cell adhesion via plasma membrane adhesion molecules"/>
    <property type="evidence" value="ECO:0007669"/>
    <property type="project" value="TreeGrafter"/>
</dbReference>
<dbReference type="InterPro" id="IPR013783">
    <property type="entry name" value="Ig-like_fold"/>
</dbReference>
<evidence type="ECO:0000259" key="9">
    <source>
        <dbReference type="PROSITE" id="PS50835"/>
    </source>
</evidence>
<dbReference type="SMART" id="SM00892">
    <property type="entry name" value="Endonuclease_NS"/>
    <property type="match status" value="1"/>
</dbReference>
<dbReference type="Pfam" id="PF13927">
    <property type="entry name" value="Ig_3"/>
    <property type="match status" value="3"/>
</dbReference>
<evidence type="ECO:0000256" key="6">
    <source>
        <dbReference type="ARBA" id="ARBA00023319"/>
    </source>
</evidence>
<dbReference type="GO" id="GO:0005886">
    <property type="term" value="C:plasma membrane"/>
    <property type="evidence" value="ECO:0007669"/>
    <property type="project" value="TreeGrafter"/>
</dbReference>
<dbReference type="Proteomes" id="UP000053240">
    <property type="component" value="Unassembled WGS sequence"/>
</dbReference>
<dbReference type="InterPro" id="IPR013098">
    <property type="entry name" value="Ig_I-set"/>
</dbReference>
<name>A0A0N1I874_PAPMA</name>
<reference evidence="10 11" key="1">
    <citation type="journal article" date="2015" name="Nat. Commun.">
        <title>Outbred genome sequencing and CRISPR/Cas9 gene editing in butterflies.</title>
        <authorList>
            <person name="Li X."/>
            <person name="Fan D."/>
            <person name="Zhang W."/>
            <person name="Liu G."/>
            <person name="Zhang L."/>
            <person name="Zhao L."/>
            <person name="Fang X."/>
            <person name="Chen L."/>
            <person name="Dong Y."/>
            <person name="Chen Y."/>
            <person name="Ding Y."/>
            <person name="Zhao R."/>
            <person name="Feng M."/>
            <person name="Zhu Y."/>
            <person name="Feng Y."/>
            <person name="Jiang X."/>
            <person name="Zhu D."/>
            <person name="Xiang H."/>
            <person name="Feng X."/>
            <person name="Li S."/>
            <person name="Wang J."/>
            <person name="Zhang G."/>
            <person name="Kronforst M.R."/>
            <person name="Wang W."/>
        </authorList>
    </citation>
    <scope>NUCLEOTIDE SEQUENCE [LARGE SCALE GENOMIC DNA]</scope>
    <source>
        <strain evidence="10">Ya'a_city_454_Pm</strain>
        <tissue evidence="10">Whole body</tissue>
    </source>
</reference>
<proteinExistence type="inferred from homology"/>
<comment type="subcellular location">
    <subcellularLocation>
        <location evidence="1">Secreted</location>
    </subcellularLocation>
</comment>
<sequence>MALCLRHERPPTLPVLRCLLPVNHQKSSFAFVIDDTGSMQDDIDQVKSKTELIFDKIVASGTSSIGNVVLVTFNDPGVRPALITTDVNTFKTTLYSIVADGGADCPEMAMTGIEVALSNTLPRSYIYVFTDASAKDYEKFPKIKRMAQKQGSQIVFLLTGVCNPFYESDPGYKVYHDLASATSGQVFHVDKGEIGQVLDFVGKTLDQRRAVLATAVLPPGYDKTLSFPADKEIDDIHIAVSGLKPKAEVLKPDGSDAKTTDIFKNSKTLVVGVEKLGSGNFTAKVGSETSTSVVITGATAINFQHGFTGFKPTSIKTTVTRPIAGKPSFLAIELSSKAKDVKLNEVELLDLDDNVISVRPLKEVGKDFYVAEKELPPTSIFRIAVEEIAEKRAPTVTLIGDPTREVPYGEPLQVQCKINAYPAPKVQWVDEKTGLTISEMAVEEELPYDYISILDLEQVKINTSYQCRASNEVGQDDITVTVRPIDRFVALNVSKDTSIDYDDEGKLYCIIDANPPAQITWYLNGDLLDNDENLEKSEDGSVLNIIYMKPKFEGKYNCEARNELKREIYYINLVMTGTGIPQPGIRWSFKHRYAQEFVVLDSYSDILEISSTDINAAGTYKCEAFNLFGKAEHEIELVVKYPPKITSKRHTIKSKSGEYVYLTCQVDGMPRPNVKWTFNGIEIKKSLRQRIYRDNMLGMKVSIKDSGTYNCTAVNELGSDTKIVNLTIYDPVRITPPIKSTLETKVGSTIILPCEAFGHPTPSIKWVFIKEHDHSELRRPSDPSGSLQLSRVQLEQSGQYLCIAENIGGSSNITYTLQVLAPPHIVKSSVSKSITAVVNDLILTLPCEAKGNPKPTIIWTKDELRIPSGTYWHDIKEDGTLVIKNVDDITQGRYVCIAENSLGTDTDYFDVLVQNYPDASEKRGVLDVQLGRSTKIYCDIPHTSTDRLTWYKDSILIATGELYLNDINMGDSGLYTCRVNTFSGATSASKMVNVGFPPYFNEAASEVIYYVADAEAYLSCLATGVPTPTVTWLHNDIPIEFTEMAYRFYMSSNDLGRFSCTVSNSYGTISRDFNIISQCSFKAEMNPDSPKVSVLDARDTTKPDDVIVNIQVGEEIIIYCIKGFEIFPGTELKATCVQDTMLKIGDKEIKYNDIKCRKDVTPITKPTGKRCSPTKRDTETIKVGIETDGKFDEVFEICYDKFNSIPIYSTHKINRYLAGVEPTDVNWYDNDLVMYNYDELYDCTNQMYHINAIRPLARGLECCFTKRKLVNPQDVSPGVSQIATYSNLNIVPHWSTCGTKNWDDIEMRIRILAKPLNRNLIVRTGTSGQLRLPTTSLRMQNIFIHDRSNKRQPVPKFLWKVVQDEFSRSSLAIIQVNVPDLKLSEALSYVVCKDICNLVEWMKSPVWRDVKYGFTYCCTIKEFETAFGLEGQFSIGLEGIFSDTLIIPDTGRV</sequence>
<dbReference type="EMBL" id="KQ460426">
    <property type="protein sequence ID" value="KPJ14779.1"/>
    <property type="molecule type" value="Genomic_DNA"/>
</dbReference>
<accession>A0A0N1I874</accession>
<dbReference type="InterPro" id="IPR044925">
    <property type="entry name" value="His-Me_finger_sf"/>
</dbReference>
<comment type="similarity">
    <text evidence="7">Belongs to the hemolin family.</text>
</comment>
<feature type="domain" description="Ig-like" evidence="9">
    <location>
        <begin position="998"/>
        <end position="1076"/>
    </location>
</feature>
<protein>
    <recommendedName>
        <fullName evidence="8">Hemolin</fullName>
    </recommendedName>
</protein>
<dbReference type="SMART" id="SM00409">
    <property type="entry name" value="IG"/>
    <property type="match status" value="7"/>
</dbReference>
<evidence type="ECO:0000313" key="10">
    <source>
        <dbReference type="EMBL" id="KPJ14779.1"/>
    </source>
</evidence>
<feature type="domain" description="Ig-like" evidence="9">
    <location>
        <begin position="731"/>
        <end position="818"/>
    </location>
</feature>
<dbReference type="InterPro" id="IPR036465">
    <property type="entry name" value="vWFA_dom_sf"/>
</dbReference>
<dbReference type="GO" id="GO:0030424">
    <property type="term" value="C:axon"/>
    <property type="evidence" value="ECO:0007669"/>
    <property type="project" value="TreeGrafter"/>
</dbReference>
<dbReference type="Gene3D" id="3.40.50.410">
    <property type="entry name" value="von Willebrand factor, type A domain"/>
    <property type="match status" value="1"/>
</dbReference>
<keyword evidence="6" id="KW-0393">Immunoglobulin domain</keyword>
<keyword evidence="4" id="KW-1015">Disulfide bond</keyword>
<feature type="domain" description="Ig-like" evidence="9">
    <location>
        <begin position="484"/>
        <end position="569"/>
    </location>
</feature>